<proteinExistence type="predicted"/>
<protein>
    <submittedName>
        <fullName evidence="1">Uncharacterized protein</fullName>
    </submittedName>
</protein>
<dbReference type="PANTHER" id="PTHR10039">
    <property type="entry name" value="AMELOGENIN"/>
    <property type="match status" value="1"/>
</dbReference>
<dbReference type="PANTHER" id="PTHR10039:SF14">
    <property type="entry name" value="NACHT DOMAIN-CONTAINING PROTEIN"/>
    <property type="match status" value="1"/>
</dbReference>
<gene>
    <name evidence="1" type="ORF">FB45DRAFT_947539</name>
</gene>
<sequence>MTVFLDFRLKEIADYRCIDKWPDAETFERLLQRAEGLFIWIATVCDYIASRISPDEELEQLLDDTRHGQLPPEEKIDSLYSAIMAKCDWDDIHFTSGYATSMGFLVVQQTPLTIDTLGRLSPTKRTVQQILLQLGSLVTGLMDAEQPAQILHGSYRDYLVGRARDPQRIAPEVHHQCLALHCMEFAGATFSPSRMAECEYSENWSPDGAPPPTVPEFFEEIHWYAVNFWMAHLTAILSWDPTLERTVTNFLNDELTHWIEFMVSKLTYQSLIPLHKWTQVSAIPPKSPQSAHQSFTRLLPLDLPCHHLSGFNRYNVSYAFYAA</sequence>
<reference evidence="1" key="1">
    <citation type="submission" date="2023-03" db="EMBL/GenBank/DDBJ databases">
        <title>Massive genome expansion in bonnet fungi (Mycena s.s.) driven by repeated elements and novel gene families across ecological guilds.</title>
        <authorList>
            <consortium name="Lawrence Berkeley National Laboratory"/>
            <person name="Harder C.B."/>
            <person name="Miyauchi S."/>
            <person name="Viragh M."/>
            <person name="Kuo A."/>
            <person name="Thoen E."/>
            <person name="Andreopoulos B."/>
            <person name="Lu D."/>
            <person name="Skrede I."/>
            <person name="Drula E."/>
            <person name="Henrissat B."/>
            <person name="Morin E."/>
            <person name="Kohler A."/>
            <person name="Barry K."/>
            <person name="LaButti K."/>
            <person name="Morin E."/>
            <person name="Salamov A."/>
            <person name="Lipzen A."/>
            <person name="Mereny Z."/>
            <person name="Hegedus B."/>
            <person name="Baldrian P."/>
            <person name="Stursova M."/>
            <person name="Weitz H."/>
            <person name="Taylor A."/>
            <person name="Grigoriev I.V."/>
            <person name="Nagy L.G."/>
            <person name="Martin F."/>
            <person name="Kauserud H."/>
        </authorList>
    </citation>
    <scope>NUCLEOTIDE SEQUENCE</scope>
    <source>
        <strain evidence="1">9284</strain>
    </source>
</reference>
<dbReference type="AlphaFoldDB" id="A0AAD7B1F9"/>
<evidence type="ECO:0000313" key="1">
    <source>
        <dbReference type="EMBL" id="KAJ7607699.1"/>
    </source>
</evidence>
<name>A0AAD7B1F9_9AGAR</name>
<evidence type="ECO:0000313" key="2">
    <source>
        <dbReference type="Proteomes" id="UP001221142"/>
    </source>
</evidence>
<dbReference type="EMBL" id="JARKIF010000048">
    <property type="protein sequence ID" value="KAJ7607699.1"/>
    <property type="molecule type" value="Genomic_DNA"/>
</dbReference>
<organism evidence="1 2">
    <name type="scientific">Roridomyces roridus</name>
    <dbReference type="NCBI Taxonomy" id="1738132"/>
    <lineage>
        <taxon>Eukaryota</taxon>
        <taxon>Fungi</taxon>
        <taxon>Dikarya</taxon>
        <taxon>Basidiomycota</taxon>
        <taxon>Agaricomycotina</taxon>
        <taxon>Agaricomycetes</taxon>
        <taxon>Agaricomycetidae</taxon>
        <taxon>Agaricales</taxon>
        <taxon>Marasmiineae</taxon>
        <taxon>Mycenaceae</taxon>
        <taxon>Roridomyces</taxon>
    </lineage>
</organism>
<comment type="caution">
    <text evidence="1">The sequence shown here is derived from an EMBL/GenBank/DDBJ whole genome shotgun (WGS) entry which is preliminary data.</text>
</comment>
<accession>A0AAD7B1F9</accession>
<keyword evidence="2" id="KW-1185">Reference proteome</keyword>
<dbReference type="Proteomes" id="UP001221142">
    <property type="component" value="Unassembled WGS sequence"/>
</dbReference>